<evidence type="ECO:0000313" key="1">
    <source>
        <dbReference type="EMBL" id="KRZ13880.1"/>
    </source>
</evidence>
<dbReference type="EMBL" id="JYDP01000029">
    <property type="protein sequence ID" value="KRZ13880.1"/>
    <property type="molecule type" value="Genomic_DNA"/>
</dbReference>
<dbReference type="Proteomes" id="UP000055024">
    <property type="component" value="Unassembled WGS sequence"/>
</dbReference>
<comment type="caution">
    <text evidence="1">The sequence shown here is derived from an EMBL/GenBank/DDBJ whole genome shotgun (WGS) entry which is preliminary data.</text>
</comment>
<gene>
    <name evidence="1" type="ORF">T11_17596</name>
</gene>
<protein>
    <submittedName>
        <fullName evidence="1">Uncharacterized protein</fullName>
    </submittedName>
</protein>
<dbReference type="OrthoDB" id="10522257at2759"/>
<evidence type="ECO:0000313" key="2">
    <source>
        <dbReference type="Proteomes" id="UP000055024"/>
    </source>
</evidence>
<proteinExistence type="predicted"/>
<organism evidence="1 2">
    <name type="scientific">Trichinella zimbabwensis</name>
    <dbReference type="NCBI Taxonomy" id="268475"/>
    <lineage>
        <taxon>Eukaryota</taxon>
        <taxon>Metazoa</taxon>
        <taxon>Ecdysozoa</taxon>
        <taxon>Nematoda</taxon>
        <taxon>Enoplea</taxon>
        <taxon>Dorylaimia</taxon>
        <taxon>Trichinellida</taxon>
        <taxon>Trichinellidae</taxon>
        <taxon>Trichinella</taxon>
    </lineage>
</organism>
<dbReference type="AlphaFoldDB" id="A0A0V1HT26"/>
<reference evidence="1 2" key="1">
    <citation type="submission" date="2015-01" db="EMBL/GenBank/DDBJ databases">
        <title>Evolution of Trichinella species and genotypes.</title>
        <authorList>
            <person name="Korhonen P.K."/>
            <person name="Edoardo P."/>
            <person name="Giuseppe L.R."/>
            <person name="Gasser R.B."/>
        </authorList>
    </citation>
    <scope>NUCLEOTIDE SEQUENCE [LARGE SCALE GENOMIC DNA]</scope>
    <source>
        <strain evidence="1">ISS1029</strain>
    </source>
</reference>
<accession>A0A0V1HT26</accession>
<name>A0A0V1HT26_9BILA</name>
<sequence>MVNGKEALRTGGWSTAAPVPQFQTGQLVQTCLEMQNIRFHASTVQHSVRITQNLSEHVMQQMLRTVNSLLAIILTVIH</sequence>
<keyword evidence="2" id="KW-1185">Reference proteome</keyword>